<dbReference type="EMBL" id="VMBG01000001">
    <property type="protein sequence ID" value="TSJ78117.1"/>
    <property type="molecule type" value="Genomic_DNA"/>
</dbReference>
<dbReference type="AlphaFoldDB" id="A0A556QNB1"/>
<sequence>MIKPPPSSAQPPAPARRSARSVWSRNSDVRAVQIGVVATILVHVLLLVLAPKIEQWMELRSSSDSAEDWASRDFQIEMAPAEVVPETVQPPKFVEANPNAPDNAPDKTDNVAAQNQQVAQETPTPAGKSDAPASKGDPTTSSTAIVSGMQVEPQPPARRPPPSNEPETPAQEIARREQLPLSGTEKFEGDSADGIGSNVGKPAPNATGVPERVEGVADAKSDTGSRVGLYYKVDAKRPQSRPTLAPDIVKARPSPLANREFGTENIGAVAYNAKWSAYGEYMQKFIESVQIQWQRIIGQSNIYPTAGTKVVVKFIMDSKGDIPKIVSVESSGGRAAKDACVSAIVARAPYGAWPEDMIGVLGTSQEITFTFQYN</sequence>
<comment type="caution">
    <text evidence="3">The sequence shown here is derived from an EMBL/GenBank/DDBJ whole genome shotgun (WGS) entry which is preliminary data.</text>
</comment>
<evidence type="ECO:0000256" key="2">
    <source>
        <dbReference type="SAM" id="Phobius"/>
    </source>
</evidence>
<dbReference type="OrthoDB" id="187617at2"/>
<dbReference type="Proteomes" id="UP000315648">
    <property type="component" value="Unassembled WGS sequence"/>
</dbReference>
<feature type="compositionally biased region" description="Pro residues" evidence="1">
    <location>
        <begin position="153"/>
        <end position="164"/>
    </location>
</feature>
<name>A0A556QNB1_9BACT</name>
<feature type="compositionally biased region" description="Pro residues" evidence="1">
    <location>
        <begin position="1"/>
        <end position="14"/>
    </location>
</feature>
<dbReference type="SUPFAM" id="SSF74653">
    <property type="entry name" value="TolA/TonB C-terminal domain"/>
    <property type="match status" value="1"/>
</dbReference>
<accession>A0A556QNB1</accession>
<keyword evidence="2" id="KW-1133">Transmembrane helix</keyword>
<feature type="region of interest" description="Disordered" evidence="1">
    <location>
        <begin position="83"/>
        <end position="220"/>
    </location>
</feature>
<keyword evidence="4" id="KW-1185">Reference proteome</keyword>
<feature type="compositionally biased region" description="Low complexity" evidence="1">
    <location>
        <begin position="110"/>
        <end position="120"/>
    </location>
</feature>
<feature type="transmembrane region" description="Helical" evidence="2">
    <location>
        <begin position="31"/>
        <end position="50"/>
    </location>
</feature>
<gene>
    <name evidence="3" type="ORF">FPL22_02045</name>
</gene>
<keyword evidence="2" id="KW-0812">Transmembrane</keyword>
<feature type="region of interest" description="Disordered" evidence="1">
    <location>
        <begin position="1"/>
        <end position="20"/>
    </location>
</feature>
<evidence type="ECO:0000313" key="4">
    <source>
        <dbReference type="Proteomes" id="UP000315648"/>
    </source>
</evidence>
<evidence type="ECO:0000313" key="3">
    <source>
        <dbReference type="EMBL" id="TSJ78117.1"/>
    </source>
</evidence>
<dbReference type="Gene3D" id="3.30.1150.10">
    <property type="match status" value="1"/>
</dbReference>
<protein>
    <submittedName>
        <fullName evidence="3">TonB C-terminal domain-containing protein</fullName>
    </submittedName>
</protein>
<feature type="compositionally biased region" description="Basic and acidic residues" evidence="1">
    <location>
        <begin position="211"/>
        <end position="220"/>
    </location>
</feature>
<keyword evidence="2" id="KW-0472">Membrane</keyword>
<proteinExistence type="predicted"/>
<evidence type="ECO:0000256" key="1">
    <source>
        <dbReference type="SAM" id="MobiDB-lite"/>
    </source>
</evidence>
<reference evidence="3 4" key="1">
    <citation type="submission" date="2019-07" db="EMBL/GenBank/DDBJ databases">
        <title>Description of 53C-WASEF.</title>
        <authorList>
            <person name="Pitt A."/>
            <person name="Hahn M.W."/>
        </authorList>
    </citation>
    <scope>NUCLEOTIDE SEQUENCE [LARGE SCALE GENOMIC DNA]</scope>
    <source>
        <strain evidence="3 4">53C-WASEF</strain>
    </source>
</reference>
<organism evidence="3 4">
    <name type="scientific">Rariglobus hedericola</name>
    <dbReference type="NCBI Taxonomy" id="2597822"/>
    <lineage>
        <taxon>Bacteria</taxon>
        <taxon>Pseudomonadati</taxon>
        <taxon>Verrucomicrobiota</taxon>
        <taxon>Opitutia</taxon>
        <taxon>Opitutales</taxon>
        <taxon>Opitutaceae</taxon>
        <taxon>Rariglobus</taxon>
    </lineage>
</organism>
<dbReference type="RefSeq" id="WP_144228458.1">
    <property type="nucleotide sequence ID" value="NZ_CBCRVV010000001.1"/>
</dbReference>